<evidence type="ECO:0000256" key="2">
    <source>
        <dbReference type="ARBA" id="ARBA00023002"/>
    </source>
</evidence>
<dbReference type="Proteomes" id="UP000824469">
    <property type="component" value="Unassembled WGS sequence"/>
</dbReference>
<sequence length="191" mass="20196">VEPGHTILVHAAAGGVGFLLCQWGNALGATVIGTVSTKEKAAQAIEDGCHHPIIYTQEDFVDCVKEITKGQGYMVSFGQSSGAIDRVPLSALAPKSLFLTRPSMMQYTATREELLETAGELFANVASGVLKVRVTKTYPLAEAAKAHTDLEVGYAGNPMGSYTEEQILPASFVVPVPSTIYPIVGAAIMLK</sequence>
<dbReference type="GO" id="GO:0070402">
    <property type="term" value="F:NADPH binding"/>
    <property type="evidence" value="ECO:0007669"/>
    <property type="project" value="TreeGrafter"/>
</dbReference>
<comment type="caution">
    <text evidence="4">The sequence shown here is derived from an EMBL/GenBank/DDBJ whole genome shotgun (WGS) entry which is preliminary data.</text>
</comment>
<protein>
    <recommendedName>
        <fullName evidence="3">Alcohol dehydrogenase-like C-terminal domain-containing protein</fullName>
    </recommendedName>
</protein>
<accession>A0AA38C0B3</accession>
<reference evidence="4 5" key="1">
    <citation type="journal article" date="2021" name="Nat. Plants">
        <title>The Taxus genome provides insights into paclitaxel biosynthesis.</title>
        <authorList>
            <person name="Xiong X."/>
            <person name="Gou J."/>
            <person name="Liao Q."/>
            <person name="Li Y."/>
            <person name="Zhou Q."/>
            <person name="Bi G."/>
            <person name="Li C."/>
            <person name="Du R."/>
            <person name="Wang X."/>
            <person name="Sun T."/>
            <person name="Guo L."/>
            <person name="Liang H."/>
            <person name="Lu P."/>
            <person name="Wu Y."/>
            <person name="Zhang Z."/>
            <person name="Ro D.K."/>
            <person name="Shang Y."/>
            <person name="Huang S."/>
            <person name="Yan J."/>
        </authorList>
    </citation>
    <scope>NUCLEOTIDE SEQUENCE [LARGE SCALE GENOMIC DNA]</scope>
    <source>
        <strain evidence="4">Ta-2019</strain>
    </source>
</reference>
<dbReference type="SUPFAM" id="SSF51735">
    <property type="entry name" value="NAD(P)-binding Rossmann-fold domains"/>
    <property type="match status" value="1"/>
</dbReference>
<gene>
    <name evidence="4" type="ORF">KI387_042639</name>
</gene>
<feature type="non-terminal residue" evidence="4">
    <location>
        <position position="1"/>
    </location>
</feature>
<keyword evidence="1" id="KW-0521">NADP</keyword>
<evidence type="ECO:0000259" key="3">
    <source>
        <dbReference type="Pfam" id="PF00107"/>
    </source>
</evidence>
<evidence type="ECO:0000256" key="1">
    <source>
        <dbReference type="ARBA" id="ARBA00022857"/>
    </source>
</evidence>
<dbReference type="InterPro" id="IPR013149">
    <property type="entry name" value="ADH-like_C"/>
</dbReference>
<dbReference type="PANTHER" id="PTHR48106:SF13">
    <property type="entry name" value="QUINONE OXIDOREDUCTASE-RELATED"/>
    <property type="match status" value="1"/>
</dbReference>
<dbReference type="GO" id="GO:0003960">
    <property type="term" value="F:quinone reductase (NADPH) activity"/>
    <property type="evidence" value="ECO:0007669"/>
    <property type="project" value="TreeGrafter"/>
</dbReference>
<dbReference type="EMBL" id="JAHRHJ020003239">
    <property type="protein sequence ID" value="KAH9292170.1"/>
    <property type="molecule type" value="Genomic_DNA"/>
</dbReference>
<feature type="domain" description="Alcohol dehydrogenase-like C-terminal" evidence="3">
    <location>
        <begin position="15"/>
        <end position="80"/>
    </location>
</feature>
<proteinExistence type="predicted"/>
<evidence type="ECO:0000313" key="5">
    <source>
        <dbReference type="Proteomes" id="UP000824469"/>
    </source>
</evidence>
<dbReference type="AlphaFoldDB" id="A0AA38C0B3"/>
<dbReference type="GO" id="GO:0005829">
    <property type="term" value="C:cytosol"/>
    <property type="evidence" value="ECO:0007669"/>
    <property type="project" value="TreeGrafter"/>
</dbReference>
<evidence type="ECO:0000313" key="4">
    <source>
        <dbReference type="EMBL" id="KAH9292170.1"/>
    </source>
</evidence>
<dbReference type="PANTHER" id="PTHR48106">
    <property type="entry name" value="QUINONE OXIDOREDUCTASE PIG3-RELATED"/>
    <property type="match status" value="1"/>
</dbReference>
<dbReference type="GO" id="GO:0035925">
    <property type="term" value="F:mRNA 3'-UTR AU-rich region binding"/>
    <property type="evidence" value="ECO:0007669"/>
    <property type="project" value="TreeGrafter"/>
</dbReference>
<keyword evidence="2" id="KW-0560">Oxidoreductase</keyword>
<dbReference type="Gene3D" id="3.40.50.720">
    <property type="entry name" value="NAD(P)-binding Rossmann-like Domain"/>
    <property type="match status" value="2"/>
</dbReference>
<name>A0AA38C0B3_TAXCH</name>
<dbReference type="Gene3D" id="3.90.180.10">
    <property type="entry name" value="Medium-chain alcohol dehydrogenases, catalytic domain"/>
    <property type="match status" value="1"/>
</dbReference>
<keyword evidence="5" id="KW-1185">Reference proteome</keyword>
<feature type="non-terminal residue" evidence="4">
    <location>
        <position position="191"/>
    </location>
</feature>
<organism evidence="4 5">
    <name type="scientific">Taxus chinensis</name>
    <name type="common">Chinese yew</name>
    <name type="synonym">Taxus wallichiana var. chinensis</name>
    <dbReference type="NCBI Taxonomy" id="29808"/>
    <lineage>
        <taxon>Eukaryota</taxon>
        <taxon>Viridiplantae</taxon>
        <taxon>Streptophyta</taxon>
        <taxon>Embryophyta</taxon>
        <taxon>Tracheophyta</taxon>
        <taxon>Spermatophyta</taxon>
        <taxon>Pinopsida</taxon>
        <taxon>Pinidae</taxon>
        <taxon>Conifers II</taxon>
        <taxon>Cupressales</taxon>
        <taxon>Taxaceae</taxon>
        <taxon>Taxus</taxon>
    </lineage>
</organism>
<dbReference type="Pfam" id="PF00107">
    <property type="entry name" value="ADH_zinc_N"/>
    <property type="match status" value="1"/>
</dbReference>
<dbReference type="InterPro" id="IPR036291">
    <property type="entry name" value="NAD(P)-bd_dom_sf"/>
</dbReference>